<name>A0A9N9I4S7_9GLOM</name>
<gene>
    <name evidence="1" type="ORF">FCALED_LOCUS14360</name>
</gene>
<evidence type="ECO:0000313" key="1">
    <source>
        <dbReference type="EMBL" id="CAG8720373.1"/>
    </source>
</evidence>
<proteinExistence type="predicted"/>
<dbReference type="AlphaFoldDB" id="A0A9N9I4S7"/>
<sequence length="191" mass="22084">TKILYCVAKYMKYKKNFVFHCKDVNNFWTEFTNAIKYNLSEALIDIPTETIAIVPEGEEYESTPVTQKEFSSYRTLPQVLTLFGMDVVNDIKDLKQFKPRTGHVDFAIKYLMELLCVSECKMFDFTYGVSQNIIQLDSAIYNNLKSRKREFSDIDDVDGIYGIVTSGNKWLFIVYTSDNLIASTSRNVLTH</sequence>
<evidence type="ECO:0000313" key="2">
    <source>
        <dbReference type="Proteomes" id="UP000789570"/>
    </source>
</evidence>
<accession>A0A9N9I4S7</accession>
<reference evidence="1" key="1">
    <citation type="submission" date="2021-06" db="EMBL/GenBank/DDBJ databases">
        <authorList>
            <person name="Kallberg Y."/>
            <person name="Tangrot J."/>
            <person name="Rosling A."/>
        </authorList>
    </citation>
    <scope>NUCLEOTIDE SEQUENCE</scope>
    <source>
        <strain evidence="1">UK204</strain>
    </source>
</reference>
<feature type="non-terminal residue" evidence="1">
    <location>
        <position position="1"/>
    </location>
</feature>
<protein>
    <submittedName>
        <fullName evidence="1">13473_t:CDS:1</fullName>
    </submittedName>
</protein>
<dbReference type="EMBL" id="CAJVPQ010010115">
    <property type="protein sequence ID" value="CAG8720373.1"/>
    <property type="molecule type" value="Genomic_DNA"/>
</dbReference>
<comment type="caution">
    <text evidence="1">The sequence shown here is derived from an EMBL/GenBank/DDBJ whole genome shotgun (WGS) entry which is preliminary data.</text>
</comment>
<organism evidence="1 2">
    <name type="scientific">Funneliformis caledonium</name>
    <dbReference type="NCBI Taxonomy" id="1117310"/>
    <lineage>
        <taxon>Eukaryota</taxon>
        <taxon>Fungi</taxon>
        <taxon>Fungi incertae sedis</taxon>
        <taxon>Mucoromycota</taxon>
        <taxon>Glomeromycotina</taxon>
        <taxon>Glomeromycetes</taxon>
        <taxon>Glomerales</taxon>
        <taxon>Glomeraceae</taxon>
        <taxon>Funneliformis</taxon>
    </lineage>
</organism>
<keyword evidence="2" id="KW-1185">Reference proteome</keyword>
<dbReference type="Proteomes" id="UP000789570">
    <property type="component" value="Unassembled WGS sequence"/>
</dbReference>